<dbReference type="Proteomes" id="UP001597264">
    <property type="component" value="Unassembled WGS sequence"/>
</dbReference>
<evidence type="ECO:0000313" key="3">
    <source>
        <dbReference type="Proteomes" id="UP001597264"/>
    </source>
</evidence>
<evidence type="ECO:0000313" key="2">
    <source>
        <dbReference type="EMBL" id="MFD1218474.1"/>
    </source>
</evidence>
<reference evidence="3" key="1">
    <citation type="journal article" date="2019" name="Int. J. Syst. Evol. Microbiol.">
        <title>The Global Catalogue of Microorganisms (GCM) 10K type strain sequencing project: providing services to taxonomists for standard genome sequencing and annotation.</title>
        <authorList>
            <consortium name="The Broad Institute Genomics Platform"/>
            <consortium name="The Broad Institute Genome Sequencing Center for Infectious Disease"/>
            <person name="Wu L."/>
            <person name="Ma J."/>
        </authorList>
    </citation>
    <scope>NUCLEOTIDE SEQUENCE [LARGE SCALE GENOMIC DNA]</scope>
    <source>
        <strain evidence="3">CCUG 54356</strain>
    </source>
</reference>
<feature type="transmembrane region" description="Helical" evidence="1">
    <location>
        <begin position="12"/>
        <end position="31"/>
    </location>
</feature>
<gene>
    <name evidence="2" type="ORF">ACFQ2X_17875</name>
</gene>
<keyword evidence="1" id="KW-1133">Transmembrane helix</keyword>
<keyword evidence="1" id="KW-0812">Transmembrane</keyword>
<accession>A0ABW3UD68</accession>
<keyword evidence="1" id="KW-0472">Membrane</keyword>
<dbReference type="EMBL" id="JBHTLR010000036">
    <property type="protein sequence ID" value="MFD1218474.1"/>
    <property type="molecule type" value="Genomic_DNA"/>
</dbReference>
<dbReference type="RefSeq" id="WP_230438097.1">
    <property type="nucleotide sequence ID" value="NZ_CP087715.1"/>
</dbReference>
<evidence type="ECO:0000256" key="1">
    <source>
        <dbReference type="SAM" id="Phobius"/>
    </source>
</evidence>
<organism evidence="2 3">
    <name type="scientific">Microbulbifer celer</name>
    <dbReference type="NCBI Taxonomy" id="435905"/>
    <lineage>
        <taxon>Bacteria</taxon>
        <taxon>Pseudomonadati</taxon>
        <taxon>Pseudomonadota</taxon>
        <taxon>Gammaproteobacteria</taxon>
        <taxon>Cellvibrionales</taxon>
        <taxon>Microbulbiferaceae</taxon>
        <taxon>Microbulbifer</taxon>
    </lineage>
</organism>
<protein>
    <submittedName>
        <fullName evidence="2">Uncharacterized protein</fullName>
    </submittedName>
</protein>
<keyword evidence="3" id="KW-1185">Reference proteome</keyword>
<sequence length="75" mass="8445">MNPFTTVHMFELNIVIALGIVAVCLFCCYMLSKVLRQSVAQSPPKPEPAWAKCRSCEKLPDCLPWWDEFSGRPGS</sequence>
<comment type="caution">
    <text evidence="2">The sequence shown here is derived from an EMBL/GenBank/DDBJ whole genome shotgun (WGS) entry which is preliminary data.</text>
</comment>
<name>A0ABW3UD68_9GAMM</name>
<proteinExistence type="predicted"/>